<organism evidence="1">
    <name type="scientific">marine sediment metagenome</name>
    <dbReference type="NCBI Taxonomy" id="412755"/>
    <lineage>
        <taxon>unclassified sequences</taxon>
        <taxon>metagenomes</taxon>
        <taxon>ecological metagenomes</taxon>
    </lineage>
</organism>
<accession>X0VKM2</accession>
<comment type="caution">
    <text evidence="1">The sequence shown here is derived from an EMBL/GenBank/DDBJ whole genome shotgun (WGS) entry which is preliminary data.</text>
</comment>
<gene>
    <name evidence="1" type="ORF">S01H1_47092</name>
</gene>
<sequence>MIITICGSVRLGREVWDKLAEKLTFQGHLIFTVNVWNKHGFLHTDEGKEAKEILDIVHKVKISKSDLVYVLWKDGRIGASTRSEISHAKNLNIPIKFIDVDKFLNSKVKETIE</sequence>
<name>X0VKM2_9ZZZZ</name>
<evidence type="ECO:0008006" key="2">
    <source>
        <dbReference type="Google" id="ProtNLM"/>
    </source>
</evidence>
<proteinExistence type="predicted"/>
<protein>
    <recommendedName>
        <fullName evidence="2">DUF4062 domain-containing protein</fullName>
    </recommendedName>
</protein>
<evidence type="ECO:0000313" key="1">
    <source>
        <dbReference type="EMBL" id="GAG18844.1"/>
    </source>
</evidence>
<dbReference type="AlphaFoldDB" id="X0VKM2"/>
<dbReference type="EMBL" id="BARS01030182">
    <property type="protein sequence ID" value="GAG18844.1"/>
    <property type="molecule type" value="Genomic_DNA"/>
</dbReference>
<reference evidence="1" key="1">
    <citation type="journal article" date="2014" name="Front. Microbiol.">
        <title>High frequency of phylogenetically diverse reductive dehalogenase-homologous genes in deep subseafloor sedimentary metagenomes.</title>
        <authorList>
            <person name="Kawai M."/>
            <person name="Futagami T."/>
            <person name="Toyoda A."/>
            <person name="Takaki Y."/>
            <person name="Nishi S."/>
            <person name="Hori S."/>
            <person name="Arai W."/>
            <person name="Tsubouchi T."/>
            <person name="Morono Y."/>
            <person name="Uchiyama I."/>
            <person name="Ito T."/>
            <person name="Fujiyama A."/>
            <person name="Inagaki F."/>
            <person name="Takami H."/>
        </authorList>
    </citation>
    <scope>NUCLEOTIDE SEQUENCE</scope>
    <source>
        <strain evidence="1">Expedition CK06-06</strain>
    </source>
</reference>